<evidence type="ECO:0000313" key="2">
    <source>
        <dbReference type="Proteomes" id="UP000580250"/>
    </source>
</evidence>
<comment type="caution">
    <text evidence="1">The sequence shown here is derived from an EMBL/GenBank/DDBJ whole genome shotgun (WGS) entry which is preliminary data.</text>
</comment>
<proteinExistence type="predicted"/>
<organism evidence="1 2">
    <name type="scientific">Meloidogyne enterolobii</name>
    <name type="common">Root-knot nematode worm</name>
    <name type="synonym">Meloidogyne mayaguensis</name>
    <dbReference type="NCBI Taxonomy" id="390850"/>
    <lineage>
        <taxon>Eukaryota</taxon>
        <taxon>Metazoa</taxon>
        <taxon>Ecdysozoa</taxon>
        <taxon>Nematoda</taxon>
        <taxon>Chromadorea</taxon>
        <taxon>Rhabditida</taxon>
        <taxon>Tylenchina</taxon>
        <taxon>Tylenchomorpha</taxon>
        <taxon>Tylenchoidea</taxon>
        <taxon>Meloidogynidae</taxon>
        <taxon>Meloidogyninae</taxon>
        <taxon>Meloidogyne</taxon>
    </lineage>
</organism>
<protein>
    <submittedName>
        <fullName evidence="1">Uncharacterized protein</fullName>
    </submittedName>
</protein>
<gene>
    <name evidence="1" type="ORF">MENT_LOCUS38110</name>
</gene>
<sequence>MTSLRKEIYLLLAILVFIILYVHTNKINFGKSQEYGPLSNMDKLYVIRKSSARGVEWYHFFLRKFLRAEI</sequence>
<dbReference type="AlphaFoldDB" id="A0A6V7WF84"/>
<dbReference type="EMBL" id="CAJEWN010000555">
    <property type="protein sequence ID" value="CAD2185666.1"/>
    <property type="molecule type" value="Genomic_DNA"/>
</dbReference>
<dbReference type="Proteomes" id="UP000580250">
    <property type="component" value="Unassembled WGS sequence"/>
</dbReference>
<evidence type="ECO:0000313" key="1">
    <source>
        <dbReference type="EMBL" id="CAD2185666.1"/>
    </source>
</evidence>
<name>A0A6V7WF84_MELEN</name>
<accession>A0A6V7WF84</accession>
<reference evidence="1 2" key="1">
    <citation type="submission" date="2020-08" db="EMBL/GenBank/DDBJ databases">
        <authorList>
            <person name="Koutsovoulos G."/>
            <person name="Danchin GJ E."/>
        </authorList>
    </citation>
    <scope>NUCLEOTIDE SEQUENCE [LARGE SCALE GENOMIC DNA]</scope>
</reference>